<dbReference type="InterPro" id="IPR019701">
    <property type="entry name" value="Phage_P22_NinX"/>
</dbReference>
<reference evidence="1" key="1">
    <citation type="submission" date="2018-07" db="EMBL/GenBank/DDBJ databases">
        <authorList>
            <consortium name="GenomeTrakr network: Whole genome sequencing for foodborne pathogen traceback"/>
        </authorList>
    </citation>
    <scope>NUCLEOTIDE SEQUENCE</scope>
    <source>
        <strain evidence="1">NY-N13148</strain>
    </source>
</reference>
<protein>
    <submittedName>
        <fullName evidence="1">DUF2591 domain-containing protein</fullName>
    </submittedName>
</protein>
<gene>
    <name evidence="1" type="ORF">XT48_00855</name>
</gene>
<accession>A0A3V4UTF9</accession>
<dbReference type="Pfam" id="PF10765">
    <property type="entry name" value="Phage_P22_NinX"/>
    <property type="match status" value="1"/>
</dbReference>
<comment type="caution">
    <text evidence="1">The sequence shown here is derived from an EMBL/GenBank/DDBJ whole genome shotgun (WGS) entry which is preliminary data.</text>
</comment>
<organism evidence="1">
    <name type="scientific">Salmonella enterica I</name>
    <dbReference type="NCBI Taxonomy" id="59201"/>
    <lineage>
        <taxon>Bacteria</taxon>
        <taxon>Pseudomonadati</taxon>
        <taxon>Pseudomonadota</taxon>
        <taxon>Gammaproteobacteria</taxon>
        <taxon>Enterobacterales</taxon>
        <taxon>Enterobacteriaceae</taxon>
        <taxon>Salmonella</taxon>
    </lineage>
</organism>
<evidence type="ECO:0000313" key="1">
    <source>
        <dbReference type="EMBL" id="ECH9791540.1"/>
    </source>
</evidence>
<sequence length="124" mass="14143">MDYSQLSDFEINLKVAHIVLGKNNYDWDPEKKEVYLAGIDGGEFLPCGYFDPCNMAADAYPIITENKISTMWMTAEKEWCAWSGGDLEEGCWEWENIPDYCFCGESPLRAAMIVFLMMQDANNA</sequence>
<dbReference type="EMBL" id="AAITSG010000001">
    <property type="protein sequence ID" value="ECH9791540.1"/>
    <property type="molecule type" value="Genomic_DNA"/>
</dbReference>
<dbReference type="AlphaFoldDB" id="A0A3V4UTF9"/>
<proteinExistence type="predicted"/>
<name>A0A3V4UTF9_SALET</name>